<evidence type="ECO:0000313" key="9">
    <source>
        <dbReference type="EMBL" id="NYI77057.1"/>
    </source>
</evidence>
<reference evidence="9 10" key="1">
    <citation type="submission" date="2020-07" db="EMBL/GenBank/DDBJ databases">
        <title>Sequencing the genomes of 1000 actinobacteria strains.</title>
        <authorList>
            <person name="Klenk H.-P."/>
        </authorList>
    </citation>
    <scope>NUCLEOTIDE SEQUENCE [LARGE SCALE GENOMIC DNA]</scope>
    <source>
        <strain evidence="9 10">DSM 26487</strain>
    </source>
</reference>
<comment type="cofactor">
    <cofactor evidence="6">
        <name>Zn(2+)</name>
        <dbReference type="ChEBI" id="CHEBI:29105"/>
    </cofactor>
    <text evidence="6">Binds 1 zinc ion per subunit.</text>
</comment>
<evidence type="ECO:0000256" key="1">
    <source>
        <dbReference type="ARBA" id="ARBA00022670"/>
    </source>
</evidence>
<dbReference type="AlphaFoldDB" id="A0A7Z0DKG2"/>
<dbReference type="Gene3D" id="3.30.2010.10">
    <property type="entry name" value="Metalloproteases ('zincins'), catalytic domain"/>
    <property type="match status" value="1"/>
</dbReference>
<name>A0A7Z0DKG2_9ACTN</name>
<keyword evidence="2" id="KW-0479">Metal-binding</keyword>
<protein>
    <submittedName>
        <fullName evidence="9">Zn-dependent protease with chaperone function</fullName>
    </submittedName>
</protein>
<feature type="transmembrane region" description="Helical" evidence="7">
    <location>
        <begin position="6"/>
        <end position="22"/>
    </location>
</feature>
<keyword evidence="7" id="KW-0812">Transmembrane</keyword>
<keyword evidence="7" id="KW-0472">Membrane</keyword>
<dbReference type="PANTHER" id="PTHR34978">
    <property type="entry name" value="POSSIBLE SENSOR-TRANSDUCER PROTEIN BLAR"/>
    <property type="match status" value="1"/>
</dbReference>
<evidence type="ECO:0000256" key="7">
    <source>
        <dbReference type="SAM" id="Phobius"/>
    </source>
</evidence>
<keyword evidence="10" id="KW-1185">Reference proteome</keyword>
<evidence type="ECO:0000259" key="8">
    <source>
        <dbReference type="Pfam" id="PF01435"/>
    </source>
</evidence>
<feature type="transmembrane region" description="Helical" evidence="7">
    <location>
        <begin position="34"/>
        <end position="63"/>
    </location>
</feature>
<dbReference type="EMBL" id="JACBZR010000001">
    <property type="protein sequence ID" value="NYI77057.1"/>
    <property type="molecule type" value="Genomic_DNA"/>
</dbReference>
<evidence type="ECO:0000256" key="6">
    <source>
        <dbReference type="RuleBase" id="RU003983"/>
    </source>
</evidence>
<dbReference type="InterPro" id="IPR052173">
    <property type="entry name" value="Beta-lactam_resp_regulator"/>
</dbReference>
<evidence type="ECO:0000256" key="2">
    <source>
        <dbReference type="ARBA" id="ARBA00022723"/>
    </source>
</evidence>
<evidence type="ECO:0000313" key="10">
    <source>
        <dbReference type="Proteomes" id="UP000564496"/>
    </source>
</evidence>
<comment type="similarity">
    <text evidence="6">Belongs to the peptidase M48 family.</text>
</comment>
<accession>A0A7Z0DKG2</accession>
<dbReference type="GO" id="GO:0004222">
    <property type="term" value="F:metalloendopeptidase activity"/>
    <property type="evidence" value="ECO:0007669"/>
    <property type="project" value="InterPro"/>
</dbReference>
<gene>
    <name evidence="9" type="ORF">BJ988_001705</name>
</gene>
<proteinExistence type="inferred from homology"/>
<keyword evidence="5 6" id="KW-0482">Metalloprotease</keyword>
<evidence type="ECO:0000256" key="4">
    <source>
        <dbReference type="ARBA" id="ARBA00022833"/>
    </source>
</evidence>
<dbReference type="CDD" id="cd07326">
    <property type="entry name" value="M56_BlaR1_MecR1_like"/>
    <property type="match status" value="1"/>
</dbReference>
<dbReference type="GO" id="GO:0006508">
    <property type="term" value="P:proteolysis"/>
    <property type="evidence" value="ECO:0007669"/>
    <property type="project" value="UniProtKB-KW"/>
</dbReference>
<feature type="transmembrane region" description="Helical" evidence="7">
    <location>
        <begin position="83"/>
        <end position="103"/>
    </location>
</feature>
<feature type="transmembrane region" description="Helical" evidence="7">
    <location>
        <begin position="279"/>
        <end position="309"/>
    </location>
</feature>
<dbReference type="RefSeq" id="WP_179657638.1">
    <property type="nucleotide sequence ID" value="NZ_JACBZR010000001.1"/>
</dbReference>
<dbReference type="InterPro" id="IPR001915">
    <property type="entry name" value="Peptidase_M48"/>
</dbReference>
<keyword evidence="1 6" id="KW-0645">Protease</keyword>
<dbReference type="Proteomes" id="UP000564496">
    <property type="component" value="Unassembled WGS sequence"/>
</dbReference>
<sequence>MIDALLLATYAAVAGTLGATWLREARWPALAPRLAIAAWQALSMSVLLSLAASGLALGISFSHVSADVARFFSLCAENLRHGYASPGGAFTALLGLTLFLMLISRTTWCAVRALVSDRRERAARVAAFDMVGRRDVATGALIVEHEAPYAFCIGGRHHRIVLTSGLLSTLRPDELDAVLAHEHAHLRQRHHTALVACRALFATLAPVFPAFRTAMPLVQLYAELCADDGARRRVGPGPLRDALARLACNPAPAGTLAASAQDVEARLSRLRGRPRRLSVGASAVAAFGIAAAVMVPLVLAAAPAVAIAWEGICRMA</sequence>
<dbReference type="PANTHER" id="PTHR34978:SF3">
    <property type="entry name" value="SLR0241 PROTEIN"/>
    <property type="match status" value="1"/>
</dbReference>
<dbReference type="GO" id="GO:0046872">
    <property type="term" value="F:metal ion binding"/>
    <property type="evidence" value="ECO:0007669"/>
    <property type="project" value="UniProtKB-KW"/>
</dbReference>
<feature type="domain" description="Peptidase M48" evidence="8">
    <location>
        <begin position="138"/>
        <end position="197"/>
    </location>
</feature>
<keyword evidence="3 6" id="KW-0378">Hydrolase</keyword>
<keyword evidence="7" id="KW-1133">Transmembrane helix</keyword>
<keyword evidence="4 6" id="KW-0862">Zinc</keyword>
<evidence type="ECO:0000256" key="3">
    <source>
        <dbReference type="ARBA" id="ARBA00022801"/>
    </source>
</evidence>
<comment type="caution">
    <text evidence="9">The sequence shown here is derived from an EMBL/GenBank/DDBJ whole genome shotgun (WGS) entry which is preliminary data.</text>
</comment>
<evidence type="ECO:0000256" key="5">
    <source>
        <dbReference type="ARBA" id="ARBA00023049"/>
    </source>
</evidence>
<dbReference type="Pfam" id="PF01435">
    <property type="entry name" value="Peptidase_M48"/>
    <property type="match status" value="1"/>
</dbReference>
<organism evidence="9 10">
    <name type="scientific">Nocardioides panzhihuensis</name>
    <dbReference type="NCBI Taxonomy" id="860243"/>
    <lineage>
        <taxon>Bacteria</taxon>
        <taxon>Bacillati</taxon>
        <taxon>Actinomycetota</taxon>
        <taxon>Actinomycetes</taxon>
        <taxon>Propionibacteriales</taxon>
        <taxon>Nocardioidaceae</taxon>
        <taxon>Nocardioides</taxon>
    </lineage>
</organism>